<dbReference type="RefSeq" id="WP_255853149.1">
    <property type="nucleotide sequence ID" value="NZ_CP073347.1"/>
</dbReference>
<dbReference type="Proteomes" id="UP001058461">
    <property type="component" value="Chromosome"/>
</dbReference>
<keyword evidence="1" id="KW-0812">Transmembrane</keyword>
<gene>
    <name evidence="2" type="ORF">KDW95_17825</name>
</gene>
<dbReference type="NCBIfam" id="TIGR02532">
    <property type="entry name" value="IV_pilin_GFxxxE"/>
    <property type="match status" value="1"/>
</dbReference>
<protein>
    <submittedName>
        <fullName evidence="2">Prepilin-type N-terminal cleavage/methylation domain-containing protein</fullName>
    </submittedName>
</protein>
<dbReference type="InterPro" id="IPR012902">
    <property type="entry name" value="N_methyl_site"/>
</dbReference>
<keyword evidence="1" id="KW-0472">Membrane</keyword>
<feature type="transmembrane region" description="Helical" evidence="1">
    <location>
        <begin position="21"/>
        <end position="42"/>
    </location>
</feature>
<reference evidence="2" key="1">
    <citation type="submission" date="2021-04" db="EMBL/GenBank/DDBJ databases">
        <title>Oceanospirillales bacteria with DddD are important DMSP degraders in coastal seawater.</title>
        <authorList>
            <person name="Liu J."/>
        </authorList>
    </citation>
    <scope>NUCLEOTIDE SEQUENCE</scope>
    <source>
        <strain evidence="2">D13-1</strain>
    </source>
</reference>
<sequence>MTSLTRNPGKLRSRGFTLIEVLISLIVAVIGIVAILQLQGVFLSTASDSQQRALATAVAEKKLEELRGFDSIATTSSSLSSFDAIDSGTGTETVTAGSTDYTFDLAWTVTPYAVSSGTVSLASAANAQFKNVTLNVSWGTGAANSLSLSSVIGAINPQLSKFIDKVGLGGETPQVAYTPGLAPDIIAIDLGDGTKKETSKPLPEVSQKGTSNIVKFEVVTYDTQYRAITEDFVTLNCVCKLAGTGSGLSPAKTIYNATTKSLETDYSYTPVTKQIGAVYNSGATNDQPDLCTRCCRDHHDNDSGTDNSYRWYWPGVGDASQATYFNTGTGDHRHYNSTDGITFTEAVNLNDIYRETCRFKRVDGIYRLMQDWKQHDITVMPYNYLASGATGNTKYKTYVTNYLDQLLTSGNFSTPVSVAKPTGRNLVSGEMGTVTQGSTTQLLSRSIYVDPLTSSAITAIQNIRAASGAWLSLVPFYEINSVLLSNWSSTNTTAATVANDGVVTVVDPALNYYGSYNRGLVSAMAAGTTSVAAASLVTNTGVIGHRDAANVSLATDGLYDTTVNQRTDGITVTVVGAGHISGTFSCIRSGGGACNGQNIPAYTSLNITANGTACTKTKQGNTWTWDCLVPTGWVGNVTFSYTGYTFKNVGSTDTASSPYNLSATEPGSGFDILITIP</sequence>
<evidence type="ECO:0000313" key="3">
    <source>
        <dbReference type="Proteomes" id="UP001058461"/>
    </source>
</evidence>
<accession>A0ABY5HFI2</accession>
<evidence type="ECO:0000256" key="1">
    <source>
        <dbReference type="SAM" id="Phobius"/>
    </source>
</evidence>
<evidence type="ECO:0000313" key="2">
    <source>
        <dbReference type="EMBL" id="UTW11115.1"/>
    </source>
</evidence>
<keyword evidence="1" id="KW-1133">Transmembrane helix</keyword>
<organism evidence="2 3">
    <name type="scientific">Marinobacterium rhizophilum</name>
    <dbReference type="NCBI Taxonomy" id="420402"/>
    <lineage>
        <taxon>Bacteria</taxon>
        <taxon>Pseudomonadati</taxon>
        <taxon>Pseudomonadota</taxon>
        <taxon>Gammaproteobacteria</taxon>
        <taxon>Oceanospirillales</taxon>
        <taxon>Oceanospirillaceae</taxon>
        <taxon>Marinobacterium</taxon>
    </lineage>
</organism>
<keyword evidence="3" id="KW-1185">Reference proteome</keyword>
<proteinExistence type="predicted"/>
<dbReference type="Pfam" id="PF07963">
    <property type="entry name" value="N_methyl"/>
    <property type="match status" value="1"/>
</dbReference>
<name>A0ABY5HFI2_9GAMM</name>
<dbReference type="EMBL" id="CP073347">
    <property type="protein sequence ID" value="UTW11115.1"/>
    <property type="molecule type" value="Genomic_DNA"/>
</dbReference>
<dbReference type="PROSITE" id="PS00409">
    <property type="entry name" value="PROKAR_NTER_METHYL"/>
    <property type="match status" value="1"/>
</dbReference>